<dbReference type="GeneID" id="93646716"/>
<comment type="caution">
    <text evidence="3">The sequence shown here is derived from an EMBL/GenBank/DDBJ whole genome shotgun (WGS) entry which is preliminary data.</text>
</comment>
<dbReference type="RefSeq" id="XP_067545492.1">
    <property type="nucleotide sequence ID" value="XM_067687784.1"/>
</dbReference>
<feature type="compositionally biased region" description="Pro residues" evidence="2">
    <location>
        <begin position="180"/>
        <end position="190"/>
    </location>
</feature>
<keyword evidence="1" id="KW-0648">Protein biosynthesis</keyword>
<keyword evidence="1" id="KW-0694">RNA-binding</keyword>
<dbReference type="EMBL" id="LTDL01000014">
    <property type="protein sequence ID" value="OAG31891.1"/>
    <property type="molecule type" value="Genomic_DNA"/>
</dbReference>
<dbReference type="STRING" id="1805483.A0A177EKA8"/>
<dbReference type="Pfam" id="PF01652">
    <property type="entry name" value="IF4E"/>
    <property type="match status" value="1"/>
</dbReference>
<dbReference type="OrthoDB" id="590761at2759"/>
<dbReference type="GO" id="GO:0000340">
    <property type="term" value="F:RNA 7-methylguanosine cap binding"/>
    <property type="evidence" value="ECO:0007669"/>
    <property type="project" value="TreeGrafter"/>
</dbReference>
<evidence type="ECO:0000256" key="1">
    <source>
        <dbReference type="RuleBase" id="RU004374"/>
    </source>
</evidence>
<accession>A0A177EKA8</accession>
<evidence type="ECO:0000313" key="4">
    <source>
        <dbReference type="Proteomes" id="UP000185944"/>
    </source>
</evidence>
<keyword evidence="1 3" id="KW-0396">Initiation factor</keyword>
<dbReference type="PANTHER" id="PTHR11960">
    <property type="entry name" value="EUKARYOTIC TRANSLATION INITIATION FACTOR 4E RELATED"/>
    <property type="match status" value="1"/>
</dbReference>
<keyword evidence="4" id="KW-1185">Reference proteome</keyword>
<dbReference type="InterPro" id="IPR001040">
    <property type="entry name" value="TIF_eIF_4E"/>
</dbReference>
<dbReference type="InterPro" id="IPR023398">
    <property type="entry name" value="TIF_eIF4e-like"/>
</dbReference>
<dbReference type="PROSITE" id="PS00813">
    <property type="entry name" value="IF4E"/>
    <property type="match status" value="1"/>
</dbReference>
<evidence type="ECO:0000313" key="3">
    <source>
        <dbReference type="EMBL" id="OAG31891.1"/>
    </source>
</evidence>
<feature type="region of interest" description="Disordered" evidence="2">
    <location>
        <begin position="167"/>
        <end position="190"/>
    </location>
</feature>
<dbReference type="PANTHER" id="PTHR11960:SF18">
    <property type="entry name" value="EUKARYOTIC TRANSLATION INITIATION FACTOR 4E HOMOLOGOUS PROTEIN, ISOFORM B"/>
    <property type="match status" value="1"/>
</dbReference>
<protein>
    <submittedName>
        <fullName evidence="3">Translation initiation factor 4E</fullName>
    </submittedName>
</protein>
<proteinExistence type="inferred from homology"/>
<organism evidence="3 4">
    <name type="scientific">Nematocida displodere</name>
    <dbReference type="NCBI Taxonomy" id="1805483"/>
    <lineage>
        <taxon>Eukaryota</taxon>
        <taxon>Fungi</taxon>
        <taxon>Fungi incertae sedis</taxon>
        <taxon>Microsporidia</taxon>
        <taxon>Nematocida</taxon>
    </lineage>
</organism>
<dbReference type="GO" id="GO:0016281">
    <property type="term" value="C:eukaryotic translation initiation factor 4F complex"/>
    <property type="evidence" value="ECO:0007669"/>
    <property type="project" value="TreeGrafter"/>
</dbReference>
<dbReference type="AlphaFoldDB" id="A0A177EKA8"/>
<dbReference type="Proteomes" id="UP000185944">
    <property type="component" value="Unassembled WGS sequence"/>
</dbReference>
<sequence length="190" mass="21608">MEQIFDIPLVLTSVTRTVHNRGDTEDFKSRIKQEAEMRSINEFLYVIRRLHKLADIKPITDICLFKGEIQPMWEDPCNINGGKWIIKVKKGTAAQRLFERLILRMAIGPFATMAVNGVVVSIRGHQKILSIWTRDCPDKNTRLAQETEIKNILGLKTTITVSFKGNDESLKDKSSFRSIPPYPTPAAPTK</sequence>
<dbReference type="SUPFAM" id="SSF55418">
    <property type="entry name" value="eIF4e-like"/>
    <property type="match status" value="1"/>
</dbReference>
<reference evidence="3 4" key="1">
    <citation type="submission" date="2016-02" db="EMBL/GenBank/DDBJ databases">
        <title>Discovery of a natural microsporidian pathogen with a broad tissue tropism in Caenorhabditis elegans.</title>
        <authorList>
            <person name="Luallen R.J."/>
            <person name="Reinke A.W."/>
            <person name="Tong L."/>
            <person name="Botts M.R."/>
            <person name="Felix M.-A."/>
            <person name="Troemel E.R."/>
        </authorList>
    </citation>
    <scope>NUCLEOTIDE SEQUENCE [LARGE SCALE GENOMIC DNA]</scope>
    <source>
        <strain evidence="3 4">JUm2807</strain>
    </source>
</reference>
<dbReference type="GO" id="GO:0003743">
    <property type="term" value="F:translation initiation factor activity"/>
    <property type="evidence" value="ECO:0007669"/>
    <property type="project" value="UniProtKB-KW"/>
</dbReference>
<dbReference type="VEuPathDB" id="MicrosporidiaDB:NEDG_00366"/>
<dbReference type="Gene3D" id="3.30.760.10">
    <property type="entry name" value="RNA Cap, Translation Initiation Factor Eif4e"/>
    <property type="match status" value="1"/>
</dbReference>
<comment type="similarity">
    <text evidence="1">Belongs to the eukaryotic initiation factor 4E family.</text>
</comment>
<name>A0A177EKA8_9MICR</name>
<dbReference type="InterPro" id="IPR019770">
    <property type="entry name" value="TIF_eIF_4E_CS"/>
</dbReference>
<gene>
    <name evidence="3" type="ORF">NEDG_00366</name>
</gene>
<evidence type="ECO:0000256" key="2">
    <source>
        <dbReference type="SAM" id="MobiDB-lite"/>
    </source>
</evidence>